<dbReference type="SMR" id="A0A5F9CNM3"/>
<dbReference type="PROSITE" id="PS51747">
    <property type="entry name" value="CYT_DCMP_DEAMINASES_2"/>
    <property type="match status" value="1"/>
</dbReference>
<dbReference type="GO" id="GO:0051607">
    <property type="term" value="P:defense response to virus"/>
    <property type="evidence" value="ECO:0007669"/>
    <property type="project" value="TreeGrafter"/>
</dbReference>
<sequence>MSAQEHWAAGGCPVGKAGAGAAPPLLCSPVFSPGCGSPICSPLSLSLSLSLSLCSVPGKWIRRLYQKTFYFHFLNVPRAFGRRNTFLCYQVEGSGNSSPDKGIFMKQMWPRTPEYHAEQSFLSWFENRLPLPAQRPCQVTWYLSWSPCSHCAELVAAFLDTHRNVNLTIYTARLYYHLHPEYRAGLCRLVSAGAQVEAMSFSGERQGGVGGRRGGGFCRAPGGLGSLCWPWALTAVSPFISEFEKCWEEFVYNEGNPFRPWRMLHRNYRVQVKNLQDILRGAKGLLEEETFCFQFNNQRRVPKPHRRRRPYLCYQLATPTGSPLHRGYLCNQSPCPLCARKLLDFAGSHCNLRLQIFTSRLYFHWLRNFQQGLYLLCKAHIPVTVMGLPEFRHCWKTFVDQAKPFPAWRKLPECSARIKERLARILKGRCCAQPPTPLPSCSSPHLSSGDPCLSRLSHQGLPLPPTSHLPPPSLSRLPGPLSRPFLVSVCTATSPSLSPCGFTPMGAS</sequence>
<reference evidence="7 8" key="1">
    <citation type="journal article" date="2011" name="Nature">
        <title>A high-resolution map of human evolutionary constraint using 29 mammals.</title>
        <authorList>
            <person name="Lindblad-Toh K."/>
            <person name="Garber M."/>
            <person name="Zuk O."/>
            <person name="Lin M.F."/>
            <person name="Parker B.J."/>
            <person name="Washietl S."/>
            <person name="Kheradpour P."/>
            <person name="Ernst J."/>
            <person name="Jordan G."/>
            <person name="Mauceli E."/>
            <person name="Ward L.D."/>
            <person name="Lowe C.B."/>
            <person name="Holloway A.K."/>
            <person name="Clamp M."/>
            <person name="Gnerre S."/>
            <person name="Alfoldi J."/>
            <person name="Beal K."/>
            <person name="Chang J."/>
            <person name="Clawson H."/>
            <person name="Cuff J."/>
            <person name="Di Palma F."/>
            <person name="Fitzgerald S."/>
            <person name="Flicek P."/>
            <person name="Guttman M."/>
            <person name="Hubisz M.J."/>
            <person name="Jaffe D.B."/>
            <person name="Jungreis I."/>
            <person name="Kent W.J."/>
            <person name="Kostka D."/>
            <person name="Lara M."/>
            <person name="Martins A.L."/>
            <person name="Massingham T."/>
            <person name="Moltke I."/>
            <person name="Raney B.J."/>
            <person name="Rasmussen M.D."/>
            <person name="Robinson J."/>
            <person name="Stark A."/>
            <person name="Vilella A.J."/>
            <person name="Wen J."/>
            <person name="Xie X."/>
            <person name="Zody M.C."/>
            <person name="Baldwin J."/>
            <person name="Bloom T."/>
            <person name="Chin C.W."/>
            <person name="Heiman D."/>
            <person name="Nicol R."/>
            <person name="Nusbaum C."/>
            <person name="Young S."/>
            <person name="Wilkinson J."/>
            <person name="Worley K.C."/>
            <person name="Kovar C.L."/>
            <person name="Muzny D.M."/>
            <person name="Gibbs R.A."/>
            <person name="Cree A."/>
            <person name="Dihn H.H."/>
            <person name="Fowler G."/>
            <person name="Jhangiani S."/>
            <person name="Joshi V."/>
            <person name="Lee S."/>
            <person name="Lewis L.R."/>
            <person name="Nazareth L.V."/>
            <person name="Okwuonu G."/>
            <person name="Santibanez J."/>
            <person name="Warren W.C."/>
            <person name="Mardis E.R."/>
            <person name="Weinstock G.M."/>
            <person name="Wilson R.K."/>
            <person name="Delehaunty K."/>
            <person name="Dooling D."/>
            <person name="Fronik C."/>
            <person name="Fulton L."/>
            <person name="Fulton B."/>
            <person name="Graves T."/>
            <person name="Minx P."/>
            <person name="Sodergren E."/>
            <person name="Birney E."/>
            <person name="Margulies E.H."/>
            <person name="Herrero J."/>
            <person name="Green E.D."/>
            <person name="Haussler D."/>
            <person name="Siepel A."/>
            <person name="Goldman N."/>
            <person name="Pollard K.S."/>
            <person name="Pedersen J.S."/>
            <person name="Lander E.S."/>
            <person name="Kellis M."/>
        </authorList>
    </citation>
    <scope>NUCLEOTIDE SEQUENCE [LARGE SCALE GENOMIC DNA]</scope>
    <source>
        <strain evidence="7 8">Thorbecke inbred</strain>
    </source>
</reference>
<dbReference type="STRING" id="9986.ENSOCUP00000035226"/>
<dbReference type="GO" id="GO:0008270">
    <property type="term" value="F:zinc ion binding"/>
    <property type="evidence" value="ECO:0007669"/>
    <property type="project" value="InterPro"/>
</dbReference>
<dbReference type="GO" id="GO:0000932">
    <property type="term" value="C:P-body"/>
    <property type="evidence" value="ECO:0007669"/>
    <property type="project" value="TreeGrafter"/>
</dbReference>
<organism evidence="7 8">
    <name type="scientific">Oryctolagus cuniculus</name>
    <name type="common">Rabbit</name>
    <dbReference type="NCBI Taxonomy" id="9986"/>
    <lineage>
        <taxon>Eukaryota</taxon>
        <taxon>Metazoa</taxon>
        <taxon>Chordata</taxon>
        <taxon>Craniata</taxon>
        <taxon>Vertebrata</taxon>
        <taxon>Euteleostomi</taxon>
        <taxon>Mammalia</taxon>
        <taxon>Eutheria</taxon>
        <taxon>Euarchontoglires</taxon>
        <taxon>Glires</taxon>
        <taxon>Lagomorpha</taxon>
        <taxon>Leporidae</taxon>
        <taxon>Oryctolagus</taxon>
    </lineage>
</organism>
<dbReference type="GO" id="GO:0005634">
    <property type="term" value="C:nucleus"/>
    <property type="evidence" value="ECO:0007669"/>
    <property type="project" value="TreeGrafter"/>
</dbReference>
<dbReference type="PROSITE" id="PS00903">
    <property type="entry name" value="CYT_DCMP_DEAMINASES_1"/>
    <property type="match status" value="1"/>
</dbReference>
<proteinExistence type="inferred from homology"/>
<protein>
    <recommendedName>
        <fullName evidence="6">CMP/dCMP-type deaminase domain-containing protein</fullName>
    </recommendedName>
</protein>
<dbReference type="Pfam" id="PF18772">
    <property type="entry name" value="APOBEC2"/>
    <property type="match status" value="1"/>
</dbReference>
<evidence type="ECO:0000313" key="7">
    <source>
        <dbReference type="Ensembl" id="ENSOCUP00000035226.1"/>
    </source>
</evidence>
<feature type="domain" description="CMP/dCMP-type deaminase" evidence="6">
    <location>
        <begin position="81"/>
        <end position="189"/>
    </location>
</feature>
<dbReference type="EMBL" id="AAGW02071761">
    <property type="status" value="NOT_ANNOTATED_CDS"/>
    <property type="molecule type" value="Genomic_DNA"/>
</dbReference>
<evidence type="ECO:0000256" key="3">
    <source>
        <dbReference type="ARBA" id="ARBA00022723"/>
    </source>
</evidence>
<dbReference type="GO" id="GO:0070383">
    <property type="term" value="P:DNA cytosine deamination"/>
    <property type="evidence" value="ECO:0007669"/>
    <property type="project" value="TreeGrafter"/>
</dbReference>
<keyword evidence="5" id="KW-0862">Zinc</keyword>
<name>A0A5F9CNM3_RABIT</name>
<dbReference type="GO" id="GO:0003723">
    <property type="term" value="F:RNA binding"/>
    <property type="evidence" value="ECO:0007669"/>
    <property type="project" value="TreeGrafter"/>
</dbReference>
<dbReference type="InterPro" id="IPR016193">
    <property type="entry name" value="Cytidine_deaminase-like"/>
</dbReference>
<evidence type="ECO:0000256" key="1">
    <source>
        <dbReference type="ARBA" id="ARBA00001947"/>
    </source>
</evidence>
<dbReference type="Gene3D" id="3.40.140.10">
    <property type="entry name" value="Cytidine Deaminase, domain 2"/>
    <property type="match status" value="4"/>
</dbReference>
<dbReference type="FunCoup" id="A0A5F9CNM3">
    <property type="interactions" value="41"/>
</dbReference>
<comment type="similarity">
    <text evidence="2">Belongs to the cytidine and deoxycytidylate deaminase family.</text>
</comment>
<accession>A0A5F9CNM3</accession>
<dbReference type="AlphaFoldDB" id="A0A5F9CNM3"/>
<dbReference type="InterPro" id="IPR002125">
    <property type="entry name" value="CMP_dCMP_dom"/>
</dbReference>
<evidence type="ECO:0000256" key="4">
    <source>
        <dbReference type="ARBA" id="ARBA00022801"/>
    </source>
</evidence>
<dbReference type="Pfam" id="PF18782">
    <property type="entry name" value="NAD2"/>
    <property type="match status" value="2"/>
</dbReference>
<dbReference type="GO" id="GO:0004126">
    <property type="term" value="F:cytidine deaminase activity"/>
    <property type="evidence" value="ECO:0007669"/>
    <property type="project" value="TreeGrafter"/>
</dbReference>
<dbReference type="GeneTree" id="ENSGT00940000162772"/>
<dbReference type="CDD" id="cd01283">
    <property type="entry name" value="cytidine_deaminase"/>
    <property type="match status" value="1"/>
</dbReference>
<evidence type="ECO:0000256" key="5">
    <source>
        <dbReference type="ARBA" id="ARBA00022833"/>
    </source>
</evidence>
<dbReference type="GO" id="GO:0045869">
    <property type="term" value="P:negative regulation of single stranded viral RNA replication via double stranded DNA intermediate"/>
    <property type="evidence" value="ECO:0007669"/>
    <property type="project" value="TreeGrafter"/>
</dbReference>
<comment type="cofactor">
    <cofactor evidence="1">
        <name>Zn(2+)</name>
        <dbReference type="ChEBI" id="CHEBI:29105"/>
    </cofactor>
</comment>
<reference evidence="7" key="3">
    <citation type="submission" date="2025-09" db="UniProtKB">
        <authorList>
            <consortium name="Ensembl"/>
        </authorList>
    </citation>
    <scope>IDENTIFICATION</scope>
    <source>
        <strain evidence="7">Thorbecke</strain>
    </source>
</reference>
<evidence type="ECO:0000313" key="8">
    <source>
        <dbReference type="Proteomes" id="UP000001811"/>
    </source>
</evidence>
<reference evidence="7" key="2">
    <citation type="submission" date="2025-08" db="UniProtKB">
        <authorList>
            <consortium name="Ensembl"/>
        </authorList>
    </citation>
    <scope>IDENTIFICATION</scope>
    <source>
        <strain evidence="7">Thorbecke</strain>
    </source>
</reference>
<keyword evidence="3" id="KW-0479">Metal-binding</keyword>
<dbReference type="InParanoid" id="A0A5F9CNM3"/>
<dbReference type="InterPro" id="IPR016192">
    <property type="entry name" value="APOBEC/CMP_deaminase_Zn-bd"/>
</dbReference>
<keyword evidence="8" id="KW-1185">Reference proteome</keyword>
<dbReference type="GO" id="GO:0016554">
    <property type="term" value="P:cytidine to uridine editing"/>
    <property type="evidence" value="ECO:0007669"/>
    <property type="project" value="TreeGrafter"/>
</dbReference>
<dbReference type="Bgee" id="ENSOCUG00000023913">
    <property type="expression patterns" value="Expressed in blood and 14 other cell types or tissues"/>
</dbReference>
<evidence type="ECO:0000259" key="6">
    <source>
        <dbReference type="PROSITE" id="PS51747"/>
    </source>
</evidence>
<evidence type="ECO:0000256" key="2">
    <source>
        <dbReference type="ARBA" id="ARBA00006576"/>
    </source>
</evidence>
<dbReference type="EMBL" id="AAGW02071762">
    <property type="status" value="NOT_ANNOTATED_CDS"/>
    <property type="molecule type" value="Genomic_DNA"/>
</dbReference>
<keyword evidence="4" id="KW-0378">Hydrolase</keyword>
<dbReference type="PANTHER" id="PTHR13857">
    <property type="entry name" value="MRNA EDITING ENZYME"/>
    <property type="match status" value="1"/>
</dbReference>
<dbReference type="Ensembl" id="ENSOCUT00000062523.1">
    <property type="protein sequence ID" value="ENSOCUP00000035226.1"/>
    <property type="gene ID" value="ENSOCUG00000023913.3"/>
</dbReference>
<dbReference type="SUPFAM" id="SSF53927">
    <property type="entry name" value="Cytidine deaminase-like"/>
    <property type="match status" value="1"/>
</dbReference>
<dbReference type="InterPro" id="IPR050610">
    <property type="entry name" value="APOBEC_Cyt_Deaminase"/>
</dbReference>
<dbReference type="PANTHER" id="PTHR13857:SF45">
    <property type="entry name" value="DNA DC-DU-EDITING ENZYME APOBEC-3F"/>
    <property type="match status" value="1"/>
</dbReference>
<dbReference type="Proteomes" id="UP000001811">
    <property type="component" value="Chromosome 4"/>
</dbReference>